<comment type="caution">
    <text evidence="1">The sequence shown here is derived from an EMBL/GenBank/DDBJ whole genome shotgun (WGS) entry which is preliminary data.</text>
</comment>
<proteinExistence type="predicted"/>
<accession>A0A179VBY4</accession>
<dbReference type="Proteomes" id="UP000186919">
    <property type="component" value="Unassembled WGS sequence"/>
</dbReference>
<protein>
    <submittedName>
        <fullName evidence="1">Uncharacterized protein</fullName>
    </submittedName>
</protein>
<evidence type="ECO:0000313" key="1">
    <source>
        <dbReference type="EMBL" id="OAT69389.1"/>
    </source>
</evidence>
<dbReference type="EMBL" id="LQYE01000007">
    <property type="protein sequence ID" value="OAT69389.1"/>
    <property type="molecule type" value="Genomic_DNA"/>
</dbReference>
<evidence type="ECO:0000313" key="2">
    <source>
        <dbReference type="Proteomes" id="UP000186919"/>
    </source>
</evidence>
<name>A0A179VBY4_9MYCO</name>
<sequence length="78" mass="8367">MSRATRIEYLLGALHVSLMTEVVSRGATAMVAGLAGDRSPDLLLVPAISWLMVAGNRYQIVALLMSARSSTIFSTFPL</sequence>
<dbReference type="AlphaFoldDB" id="A0A179VBY4"/>
<reference evidence="1 2" key="1">
    <citation type="submission" date="2016-01" db="EMBL/GenBank/DDBJ databases">
        <title>Mycobacterium immunogenum strain CD11_6 genome sequencing and assembly.</title>
        <authorList>
            <person name="Kaur G."/>
            <person name="Nair G.R."/>
            <person name="Mayilraj S."/>
        </authorList>
    </citation>
    <scope>NUCLEOTIDE SEQUENCE [LARGE SCALE GENOMIC DNA]</scope>
    <source>
        <strain evidence="1 2">CD11-6</strain>
    </source>
</reference>
<gene>
    <name evidence="1" type="ORF">AWB85_21745</name>
</gene>
<organism evidence="1 2">
    <name type="scientific">Mycobacteroides immunogenum</name>
    <dbReference type="NCBI Taxonomy" id="83262"/>
    <lineage>
        <taxon>Bacteria</taxon>
        <taxon>Bacillati</taxon>
        <taxon>Actinomycetota</taxon>
        <taxon>Actinomycetes</taxon>
        <taxon>Mycobacteriales</taxon>
        <taxon>Mycobacteriaceae</taxon>
        <taxon>Mycobacteroides</taxon>
    </lineage>
</organism>